<dbReference type="KEGG" id="rlc:K227x_41760"/>
<dbReference type="AlphaFoldDB" id="A0A517NF60"/>
<keyword evidence="2" id="KW-1185">Reference proteome</keyword>
<dbReference type="Proteomes" id="UP000318538">
    <property type="component" value="Chromosome"/>
</dbReference>
<proteinExistence type="predicted"/>
<sequence>MRPGVSGRLAMQVQTWSISRGCDTKRIRTGGIRVCHFSNAELLFSVGAAASVRWEQFTGKRGQGEIRHRFVD</sequence>
<reference evidence="1 2" key="1">
    <citation type="submission" date="2019-02" db="EMBL/GenBank/DDBJ databases">
        <title>Deep-cultivation of Planctomycetes and their phenomic and genomic characterization uncovers novel biology.</title>
        <authorList>
            <person name="Wiegand S."/>
            <person name="Jogler M."/>
            <person name="Boedeker C."/>
            <person name="Pinto D."/>
            <person name="Vollmers J."/>
            <person name="Rivas-Marin E."/>
            <person name="Kohn T."/>
            <person name="Peeters S.H."/>
            <person name="Heuer A."/>
            <person name="Rast P."/>
            <person name="Oberbeckmann S."/>
            <person name="Bunk B."/>
            <person name="Jeske O."/>
            <person name="Meyerdierks A."/>
            <person name="Storesund J.E."/>
            <person name="Kallscheuer N."/>
            <person name="Luecker S."/>
            <person name="Lage O.M."/>
            <person name="Pohl T."/>
            <person name="Merkel B.J."/>
            <person name="Hornburger P."/>
            <person name="Mueller R.-W."/>
            <person name="Bruemmer F."/>
            <person name="Labrenz M."/>
            <person name="Spormann A.M."/>
            <person name="Op den Camp H."/>
            <person name="Overmann J."/>
            <person name="Amann R."/>
            <person name="Jetten M.S.M."/>
            <person name="Mascher T."/>
            <person name="Medema M.H."/>
            <person name="Devos D.P."/>
            <person name="Kaster A.-K."/>
            <person name="Ovreas L."/>
            <person name="Rohde M."/>
            <person name="Galperin M.Y."/>
            <person name="Jogler C."/>
        </authorList>
    </citation>
    <scope>NUCLEOTIDE SEQUENCE [LARGE SCALE GENOMIC DNA]</scope>
    <source>
        <strain evidence="1 2">K22_7</strain>
    </source>
</reference>
<organism evidence="1 2">
    <name type="scientific">Rubripirellula lacrimiformis</name>
    <dbReference type="NCBI Taxonomy" id="1930273"/>
    <lineage>
        <taxon>Bacteria</taxon>
        <taxon>Pseudomonadati</taxon>
        <taxon>Planctomycetota</taxon>
        <taxon>Planctomycetia</taxon>
        <taxon>Pirellulales</taxon>
        <taxon>Pirellulaceae</taxon>
        <taxon>Rubripirellula</taxon>
    </lineage>
</organism>
<dbReference type="EMBL" id="CP036525">
    <property type="protein sequence ID" value="QDT05771.1"/>
    <property type="molecule type" value="Genomic_DNA"/>
</dbReference>
<accession>A0A517NF60</accession>
<evidence type="ECO:0000313" key="1">
    <source>
        <dbReference type="EMBL" id="QDT05771.1"/>
    </source>
</evidence>
<evidence type="ECO:0000313" key="2">
    <source>
        <dbReference type="Proteomes" id="UP000318538"/>
    </source>
</evidence>
<name>A0A517NF60_9BACT</name>
<gene>
    <name evidence="1" type="ORF">K227x_41760</name>
</gene>
<protein>
    <submittedName>
        <fullName evidence="1">Uncharacterized protein</fullName>
    </submittedName>
</protein>